<protein>
    <submittedName>
        <fullName evidence="2">Arylesterase</fullName>
    </submittedName>
</protein>
<comment type="caution">
    <text evidence="2">The sequence shown here is derived from an EMBL/GenBank/DDBJ whole genome shotgun (WGS) entry which is preliminary data.</text>
</comment>
<feature type="domain" description="SGNH hydrolase-type esterase" evidence="1">
    <location>
        <begin position="26"/>
        <end position="185"/>
    </location>
</feature>
<dbReference type="Gene3D" id="3.40.50.1110">
    <property type="entry name" value="SGNH hydrolase"/>
    <property type="match status" value="1"/>
</dbReference>
<proteinExistence type="predicted"/>
<dbReference type="EMBL" id="JABULH010000002">
    <property type="protein sequence ID" value="NTS64964.1"/>
    <property type="molecule type" value="Genomic_DNA"/>
</dbReference>
<evidence type="ECO:0000313" key="2">
    <source>
        <dbReference type="EMBL" id="NTS64964.1"/>
    </source>
</evidence>
<name>A0ABX2JKG3_9SPHN</name>
<keyword evidence="3" id="KW-1185">Reference proteome</keyword>
<dbReference type="InterPro" id="IPR051532">
    <property type="entry name" value="Ester_Hydrolysis_Enzymes"/>
</dbReference>
<sequence length="209" mass="22527">MRPRRVSGHRAAYIPVMTGEYPTILALGDSLVAGYGLATENGLPEQLQRRLRARHPGAQVINAGVSGDTTADVLHRLPRLLSRLTRRPDLALVQVGPNDVLRGVSPAKVRANLSAIVRELAACGIPVLLTRVEPPPILRARAAPYRAIHEEVAREHAAPLCSFFPKGVLGHPDMVLVDRVHPNARAIAAVVEHLLPFVEQALAPRADAA</sequence>
<evidence type="ECO:0000259" key="1">
    <source>
        <dbReference type="Pfam" id="PF13472"/>
    </source>
</evidence>
<dbReference type="Pfam" id="PF13472">
    <property type="entry name" value="Lipase_GDSL_2"/>
    <property type="match status" value="1"/>
</dbReference>
<dbReference type="RefSeq" id="WP_174193446.1">
    <property type="nucleotide sequence ID" value="NZ_JABULH010000002.1"/>
</dbReference>
<dbReference type="CDD" id="cd01822">
    <property type="entry name" value="Lysophospholipase_L1_like"/>
    <property type="match status" value="1"/>
</dbReference>
<reference evidence="2 3" key="1">
    <citation type="submission" date="2020-06" db="EMBL/GenBank/DDBJ databases">
        <title>Sphingomonas hominis sp. nov., a member of the Sphingomonas, isolated from the hair of a 22-year-old girl.</title>
        <authorList>
            <person name="Zhang D.-F."/>
            <person name="Cui X.-W."/>
        </authorList>
    </citation>
    <scope>NUCLEOTIDE SEQUENCE [LARGE SCALE GENOMIC DNA]</scope>
    <source>
        <strain evidence="2 3">HHU CXW</strain>
    </source>
</reference>
<dbReference type="SUPFAM" id="SSF52266">
    <property type="entry name" value="SGNH hydrolase"/>
    <property type="match status" value="1"/>
</dbReference>
<evidence type="ECO:0000313" key="3">
    <source>
        <dbReference type="Proteomes" id="UP000621447"/>
    </source>
</evidence>
<dbReference type="PANTHER" id="PTHR30383:SF24">
    <property type="entry name" value="THIOESTERASE 1_PROTEASE 1_LYSOPHOSPHOLIPASE L1"/>
    <property type="match status" value="1"/>
</dbReference>
<dbReference type="Proteomes" id="UP000621447">
    <property type="component" value="Unassembled WGS sequence"/>
</dbReference>
<dbReference type="PANTHER" id="PTHR30383">
    <property type="entry name" value="THIOESTERASE 1/PROTEASE 1/LYSOPHOSPHOLIPASE L1"/>
    <property type="match status" value="1"/>
</dbReference>
<organism evidence="2 3">
    <name type="scientific">Sphingomonas hominis</name>
    <dbReference type="NCBI Taxonomy" id="2741495"/>
    <lineage>
        <taxon>Bacteria</taxon>
        <taxon>Pseudomonadati</taxon>
        <taxon>Pseudomonadota</taxon>
        <taxon>Alphaproteobacteria</taxon>
        <taxon>Sphingomonadales</taxon>
        <taxon>Sphingomonadaceae</taxon>
        <taxon>Sphingomonas</taxon>
    </lineage>
</organism>
<gene>
    <name evidence="2" type="ORF">HRV97_07290</name>
</gene>
<accession>A0ABX2JKG3</accession>
<dbReference type="InterPro" id="IPR036514">
    <property type="entry name" value="SGNH_hydro_sf"/>
</dbReference>
<dbReference type="InterPro" id="IPR013830">
    <property type="entry name" value="SGNH_hydro"/>
</dbReference>